<dbReference type="Pfam" id="PF05567">
    <property type="entry name" value="T4P_PilY1"/>
    <property type="match status" value="1"/>
</dbReference>
<protein>
    <recommendedName>
        <fullName evidence="9">PilY1 beta-propeller domain-containing protein</fullName>
    </recommendedName>
</protein>
<sequence>MLWSELRKSKVWRVALGAAACGALVWAVAQNAVKSPLGSYLEINGQVIAPSTSKALNSTYDLEPFDVVRWTASFNTRIASPFESEGLINLPPGHTYVVGSVRKPANTTLQWQVNGAWTDIEPANGAAVTAVKWLYSTKFKTATGTVDKSVNFAGTGDGYRIIPYGNNLFVVNHHWDNGTPVKCRKASNGLACEGWSEGGEPLRLSDGSYGGTPNNPLEAVNYKTGEMFVGVVNANGSHIACMNLNTRQACGSWRVGNGSNYTFLTNFNTIGNKYYVLNSDAELVCFDIDKRALCGKTSYPGSFSAFGTSAAVGTQLYFSPNSSQLFCHDSVSNQPCQGWSSSGVNAGGGAGAYPIVNGDGSARGACTNTGECVSAGGERFSASQAYKTFLASYEFLYPGYGSMYHNLNAIKGSKLYAAGYANKIGCYDAKTDSSCGTWTSASIYPYSTQFDPTRKDCLLVIGDDANAAIFDVNDGGLCKTISVPKETELTFDPRLDYFQCDSSRAKVNAWGQLRLSPSLPWGGADGLTDVLVTLRDANGALLPDKYTPKRKFAQGSYVMDIGPTASDPTGIPYSEYPALKITLEFQSAGTLPQEAAFGVDLTYDGDPIQVCVATKAPAVPDCPTEATVLLKSRAIDRSGDGFSEEQTATKIMSPGGLTTGYAAFTSATTPRLTHSSLSSRDPRTQIVQGRWSLQHFSGDLWAFNLNQSGQLLATEYASAQSNTPAPGQRNVFTAQPTANLAPQAVTELIWANLSDVQRQALNLDAKRVADSRGAARLEYLKGTDASGFRARNGYTLGPVINSAPVVLPTWASESRPEAHFPGFTEYRKTLPRAYPLAIYGGNDGALHAYEATGDSLREAWTFVPDVMLRRAADYSDLNIAEIRSKPYFVDNVPIIGHANTGSDSKPDWRAVAVILYGRGARAITALDVSQTELKQGKGVLFEFTNASAPALKDLGYIISQPDNSTGQSSAQMVKLGDARSAVLVGNGIDSNDRKFGGADNSGTGTPVLYAFYLDRADENVTYRAWSIGDKNVWSGIETEPEVAFDNGLSTPTPVDIDHDGKIDVVYAGDIKGNLWRFDVRTPSAVKATRLFKTDEQQPITQAPFVTMNPLAKNCGAAEAKANAKRCWQVVFATGAAISPLLGSPNVATQSIYGILDKGKGSSVSQGNLTTINYETNRVINGVEYRALKPTTIDYTNDSALGWRVNLQGFEHGVGAPRQQPTGLVMFSSVRPTTPDRATNICTGPRSWLNEVDPLHGYSALVAFDTNGDGNIDGQDRFDADSDKPISPTSMAVSGSQFGPPALLRSASTQAQQISLLLPSLGQDTGQANSWSGGSSSGSSSMAPSNSKALTHANPSKLGRMSWREKY</sequence>
<evidence type="ECO:0000256" key="5">
    <source>
        <dbReference type="ARBA" id="ARBA00022837"/>
    </source>
</evidence>
<comment type="similarity">
    <text evidence="2">Belongs to the PilY1 family.</text>
</comment>
<organism evidence="10 11">
    <name type="scientific">Ideonella paludis</name>
    <dbReference type="NCBI Taxonomy" id="1233411"/>
    <lineage>
        <taxon>Bacteria</taxon>
        <taxon>Pseudomonadati</taxon>
        <taxon>Pseudomonadota</taxon>
        <taxon>Betaproteobacteria</taxon>
        <taxon>Burkholderiales</taxon>
        <taxon>Sphaerotilaceae</taxon>
        <taxon>Ideonella</taxon>
    </lineage>
</organism>
<dbReference type="InterPro" id="IPR008707">
    <property type="entry name" value="B-propeller_PilY1"/>
</dbReference>
<feature type="region of interest" description="Disordered" evidence="7">
    <location>
        <begin position="1271"/>
        <end position="1294"/>
    </location>
</feature>
<dbReference type="InterPro" id="IPR011047">
    <property type="entry name" value="Quinoprotein_ADH-like_sf"/>
</dbReference>
<evidence type="ECO:0000256" key="8">
    <source>
        <dbReference type="SAM" id="SignalP"/>
    </source>
</evidence>
<proteinExistence type="inferred from homology"/>
<keyword evidence="5" id="KW-0106">Calcium</keyword>
<comment type="caution">
    <text evidence="10">The sequence shown here is derived from an EMBL/GenBank/DDBJ whole genome shotgun (WGS) entry which is preliminary data.</text>
</comment>
<feature type="chain" id="PRO_5045245925" description="PilY1 beta-propeller domain-containing protein" evidence="8">
    <location>
        <begin position="30"/>
        <end position="1366"/>
    </location>
</feature>
<evidence type="ECO:0000256" key="4">
    <source>
        <dbReference type="ARBA" id="ARBA00022723"/>
    </source>
</evidence>
<evidence type="ECO:0000256" key="2">
    <source>
        <dbReference type="ARBA" id="ARBA00008387"/>
    </source>
</evidence>
<dbReference type="Proteomes" id="UP000672097">
    <property type="component" value="Unassembled WGS sequence"/>
</dbReference>
<evidence type="ECO:0000313" key="11">
    <source>
        <dbReference type="Proteomes" id="UP000672097"/>
    </source>
</evidence>
<dbReference type="EMBL" id="JAGQDG010000003">
    <property type="protein sequence ID" value="MBQ0935682.1"/>
    <property type="molecule type" value="Genomic_DNA"/>
</dbReference>
<gene>
    <name evidence="10" type="ORF">KAK11_10105</name>
</gene>
<feature type="compositionally biased region" description="Low complexity" evidence="7">
    <location>
        <begin position="1329"/>
        <end position="1340"/>
    </location>
</feature>
<dbReference type="InterPro" id="IPR028994">
    <property type="entry name" value="Integrin_alpha_N"/>
</dbReference>
<feature type="compositionally biased region" description="Basic and acidic residues" evidence="7">
    <location>
        <begin position="1273"/>
        <end position="1283"/>
    </location>
</feature>
<evidence type="ECO:0000256" key="7">
    <source>
        <dbReference type="SAM" id="MobiDB-lite"/>
    </source>
</evidence>
<keyword evidence="3" id="KW-1029">Fimbrium biogenesis</keyword>
<evidence type="ECO:0000256" key="6">
    <source>
        <dbReference type="ARBA" id="ARBA00023263"/>
    </source>
</evidence>
<accession>A0ABS5DX09</accession>
<evidence type="ECO:0000313" key="10">
    <source>
        <dbReference type="EMBL" id="MBQ0935682.1"/>
    </source>
</evidence>
<comment type="subcellular location">
    <subcellularLocation>
        <location evidence="1">Fimbrium</location>
    </subcellularLocation>
</comment>
<feature type="region of interest" description="Disordered" evidence="7">
    <location>
        <begin position="1318"/>
        <end position="1366"/>
    </location>
</feature>
<evidence type="ECO:0000259" key="9">
    <source>
        <dbReference type="Pfam" id="PF05567"/>
    </source>
</evidence>
<dbReference type="RefSeq" id="WP_210808833.1">
    <property type="nucleotide sequence ID" value="NZ_JAGQDG010000003.1"/>
</dbReference>
<reference evidence="10 11" key="1">
    <citation type="submission" date="2021-04" db="EMBL/GenBank/DDBJ databases">
        <title>The genome sequence of type strain Ideonella paludis KCTC 32238.</title>
        <authorList>
            <person name="Liu Y."/>
        </authorList>
    </citation>
    <scope>NUCLEOTIDE SEQUENCE [LARGE SCALE GENOMIC DNA]</scope>
    <source>
        <strain evidence="10 11">KCTC 32238</strain>
    </source>
</reference>
<feature type="signal peptide" evidence="8">
    <location>
        <begin position="1"/>
        <end position="29"/>
    </location>
</feature>
<dbReference type="SUPFAM" id="SSF50998">
    <property type="entry name" value="Quinoprotein alcohol dehydrogenase-like"/>
    <property type="match status" value="1"/>
</dbReference>
<keyword evidence="4" id="KW-0479">Metal-binding</keyword>
<keyword evidence="11" id="KW-1185">Reference proteome</keyword>
<feature type="domain" description="PilY1 beta-propeller" evidence="9">
    <location>
        <begin position="796"/>
        <end position="1170"/>
    </location>
</feature>
<keyword evidence="6" id="KW-0281">Fimbrium</keyword>
<evidence type="ECO:0000256" key="3">
    <source>
        <dbReference type="ARBA" id="ARBA00022558"/>
    </source>
</evidence>
<keyword evidence="8" id="KW-0732">Signal</keyword>
<evidence type="ECO:0000256" key="1">
    <source>
        <dbReference type="ARBA" id="ARBA00004561"/>
    </source>
</evidence>
<dbReference type="SUPFAM" id="SSF69318">
    <property type="entry name" value="Integrin alpha N-terminal domain"/>
    <property type="match status" value="1"/>
</dbReference>
<name>A0ABS5DX09_9BURK</name>